<keyword evidence="2 4" id="KW-0863">Zinc-finger</keyword>
<organism evidence="7 8">
    <name type="scientific">Chaetomium fimeti</name>
    <dbReference type="NCBI Taxonomy" id="1854472"/>
    <lineage>
        <taxon>Eukaryota</taxon>
        <taxon>Fungi</taxon>
        <taxon>Dikarya</taxon>
        <taxon>Ascomycota</taxon>
        <taxon>Pezizomycotina</taxon>
        <taxon>Sordariomycetes</taxon>
        <taxon>Sordariomycetidae</taxon>
        <taxon>Sordariales</taxon>
        <taxon>Chaetomiaceae</taxon>
        <taxon>Chaetomium</taxon>
    </lineage>
</organism>
<evidence type="ECO:0000259" key="6">
    <source>
        <dbReference type="PROSITE" id="PS50865"/>
    </source>
</evidence>
<keyword evidence="8" id="KW-1185">Reference proteome</keyword>
<dbReference type="GeneID" id="87845064"/>
<evidence type="ECO:0000313" key="7">
    <source>
        <dbReference type="EMBL" id="KAK3294219.1"/>
    </source>
</evidence>
<feature type="domain" description="MYND-type" evidence="6">
    <location>
        <begin position="32"/>
        <end position="73"/>
    </location>
</feature>
<evidence type="ECO:0000256" key="1">
    <source>
        <dbReference type="ARBA" id="ARBA00022723"/>
    </source>
</evidence>
<dbReference type="GO" id="GO:0008270">
    <property type="term" value="F:zinc ion binding"/>
    <property type="evidence" value="ECO:0007669"/>
    <property type="project" value="UniProtKB-KW"/>
</dbReference>
<feature type="region of interest" description="Disordered" evidence="5">
    <location>
        <begin position="501"/>
        <end position="547"/>
    </location>
</feature>
<dbReference type="Pfam" id="PF01753">
    <property type="entry name" value="zf-MYND"/>
    <property type="match status" value="1"/>
</dbReference>
<dbReference type="InterPro" id="IPR002893">
    <property type="entry name" value="Znf_MYND"/>
</dbReference>
<proteinExistence type="predicted"/>
<dbReference type="AlphaFoldDB" id="A0AAE0HCV4"/>
<evidence type="ECO:0000256" key="3">
    <source>
        <dbReference type="ARBA" id="ARBA00022833"/>
    </source>
</evidence>
<dbReference type="EMBL" id="JAUEPN010000005">
    <property type="protein sequence ID" value="KAK3294219.1"/>
    <property type="molecule type" value="Genomic_DNA"/>
</dbReference>
<dbReference type="Proteomes" id="UP001278766">
    <property type="component" value="Unassembled WGS sequence"/>
</dbReference>
<dbReference type="RefSeq" id="XP_062657733.1">
    <property type="nucleotide sequence ID" value="XM_062808116.1"/>
</dbReference>
<dbReference type="Gene3D" id="6.10.140.2220">
    <property type="match status" value="1"/>
</dbReference>
<evidence type="ECO:0000256" key="4">
    <source>
        <dbReference type="PROSITE-ProRule" id="PRU00134"/>
    </source>
</evidence>
<protein>
    <recommendedName>
        <fullName evidence="6">MYND-type domain-containing protein</fullName>
    </recommendedName>
</protein>
<dbReference type="PROSITE" id="PS50865">
    <property type="entry name" value="ZF_MYND_2"/>
    <property type="match status" value="1"/>
</dbReference>
<reference evidence="7" key="2">
    <citation type="submission" date="2023-06" db="EMBL/GenBank/DDBJ databases">
        <authorList>
            <consortium name="Lawrence Berkeley National Laboratory"/>
            <person name="Haridas S."/>
            <person name="Hensen N."/>
            <person name="Bonometti L."/>
            <person name="Westerberg I."/>
            <person name="Brannstrom I.O."/>
            <person name="Guillou S."/>
            <person name="Cros-Aarteil S."/>
            <person name="Calhoun S."/>
            <person name="Kuo A."/>
            <person name="Mondo S."/>
            <person name="Pangilinan J."/>
            <person name="Riley R."/>
            <person name="Labutti K."/>
            <person name="Andreopoulos B."/>
            <person name="Lipzen A."/>
            <person name="Chen C."/>
            <person name="Yanf M."/>
            <person name="Daum C."/>
            <person name="Ng V."/>
            <person name="Clum A."/>
            <person name="Steindorff A."/>
            <person name="Ohm R."/>
            <person name="Martin F."/>
            <person name="Silar P."/>
            <person name="Natvig D."/>
            <person name="Lalanne C."/>
            <person name="Gautier V."/>
            <person name="Ament-Velasquez S.L."/>
            <person name="Kruys A."/>
            <person name="Hutchinson M.I."/>
            <person name="Powell A.J."/>
            <person name="Barry K."/>
            <person name="Miller A.N."/>
            <person name="Grigoriev I.V."/>
            <person name="Debuchy R."/>
            <person name="Gladieux P."/>
            <person name="Thoren M.H."/>
            <person name="Johannesson H."/>
        </authorList>
    </citation>
    <scope>NUCLEOTIDE SEQUENCE</scope>
    <source>
        <strain evidence="7">CBS 168.71</strain>
    </source>
</reference>
<name>A0AAE0HCV4_9PEZI</name>
<sequence length="547" mass="60029">MAVNTPKLISIRADGSITGRAPSLQRPEEKHCANCLAPHGPETLLVACHKCRGILYCSEECAVEYLPRHRKVCYKFKMTKGPDDDANQVRGFIFVAGKQKPDIIFVDPNQWEAHVERLVCDVSVEPPDSPVVTFTVTTNPITGRRLPFDLKIMFRSCTSPFNMALVTCFNDNWERPSPRFPWTGTLAAVRVNSATGVAESVTTADFKDVLDFFVWYANQFTAEIYCYTDKYDMPALAAPLRGVLIRCAAMERLHPDDGAFVSVMVDHLHPIRGLHIPGEIKLGNITPLSERVKHPLRAYPIPSPPLETNKSRWDYLPGDTSNGRASELMLEVPDDQDHLSHDEISKAIPKVEGDVLVVREDGQDLDIADVVAMCLEARNWAATTSQGQSGIISAFSYQKTLNEQHTAPVSLTNLSVTGFAAFGDDELDALCDPSLVATVNDVADAAPADEGKLKGPVQIMAPDQTIPSLWTKVKADGVVTFEGFSFPPAAAPASGELPTFQESKMDIDEPEPACSEQPEYPEPPPQTYNFSTGPIAEGDVPFSKMKI</sequence>
<gene>
    <name evidence="7" type="ORF">B0H64DRAFT_475714</name>
</gene>
<evidence type="ECO:0000256" key="5">
    <source>
        <dbReference type="SAM" id="MobiDB-lite"/>
    </source>
</evidence>
<keyword evidence="3" id="KW-0862">Zinc</keyword>
<reference evidence="7" key="1">
    <citation type="journal article" date="2023" name="Mol. Phylogenet. Evol.">
        <title>Genome-scale phylogeny and comparative genomics of the fungal order Sordariales.</title>
        <authorList>
            <person name="Hensen N."/>
            <person name="Bonometti L."/>
            <person name="Westerberg I."/>
            <person name="Brannstrom I.O."/>
            <person name="Guillou S."/>
            <person name="Cros-Aarteil S."/>
            <person name="Calhoun S."/>
            <person name="Haridas S."/>
            <person name="Kuo A."/>
            <person name="Mondo S."/>
            <person name="Pangilinan J."/>
            <person name="Riley R."/>
            <person name="LaButti K."/>
            <person name="Andreopoulos B."/>
            <person name="Lipzen A."/>
            <person name="Chen C."/>
            <person name="Yan M."/>
            <person name="Daum C."/>
            <person name="Ng V."/>
            <person name="Clum A."/>
            <person name="Steindorff A."/>
            <person name="Ohm R.A."/>
            <person name="Martin F."/>
            <person name="Silar P."/>
            <person name="Natvig D.O."/>
            <person name="Lalanne C."/>
            <person name="Gautier V."/>
            <person name="Ament-Velasquez S.L."/>
            <person name="Kruys A."/>
            <person name="Hutchinson M.I."/>
            <person name="Powell A.J."/>
            <person name="Barry K."/>
            <person name="Miller A.N."/>
            <person name="Grigoriev I.V."/>
            <person name="Debuchy R."/>
            <person name="Gladieux P."/>
            <person name="Hiltunen Thoren M."/>
            <person name="Johannesson H."/>
        </authorList>
    </citation>
    <scope>NUCLEOTIDE SEQUENCE</scope>
    <source>
        <strain evidence="7">CBS 168.71</strain>
    </source>
</reference>
<comment type="caution">
    <text evidence="7">The sequence shown here is derived from an EMBL/GenBank/DDBJ whole genome shotgun (WGS) entry which is preliminary data.</text>
</comment>
<evidence type="ECO:0000256" key="2">
    <source>
        <dbReference type="ARBA" id="ARBA00022771"/>
    </source>
</evidence>
<accession>A0AAE0HCV4</accession>
<keyword evidence="1" id="KW-0479">Metal-binding</keyword>
<dbReference type="SUPFAM" id="SSF144232">
    <property type="entry name" value="HIT/MYND zinc finger-like"/>
    <property type="match status" value="1"/>
</dbReference>
<evidence type="ECO:0000313" key="8">
    <source>
        <dbReference type="Proteomes" id="UP001278766"/>
    </source>
</evidence>